<dbReference type="InterPro" id="IPR032675">
    <property type="entry name" value="LRR_dom_sf"/>
</dbReference>
<reference evidence="2 3" key="1">
    <citation type="journal article" date="2015" name="Genome Biol. Evol.">
        <title>Phylogenomic analyses indicate that early fungi evolved digesting cell walls of algal ancestors of land plants.</title>
        <authorList>
            <person name="Chang Y."/>
            <person name="Wang S."/>
            <person name="Sekimoto S."/>
            <person name="Aerts A.L."/>
            <person name="Choi C."/>
            <person name="Clum A."/>
            <person name="LaButti K.M."/>
            <person name="Lindquist E.A."/>
            <person name="Yee Ngan C."/>
            <person name="Ohm R.A."/>
            <person name="Salamov A.A."/>
            <person name="Grigoriev I.V."/>
            <person name="Spatafora J.W."/>
            <person name="Berbee M.L."/>
        </authorList>
    </citation>
    <scope>NUCLEOTIDE SEQUENCE [LARGE SCALE GENOMIC DNA]</scope>
    <source>
        <strain evidence="2 3">NRRL 28638</strain>
    </source>
</reference>
<dbReference type="AlphaFoldDB" id="A0A137P447"/>
<accession>A0A137P447</accession>
<evidence type="ECO:0000259" key="1">
    <source>
        <dbReference type="Pfam" id="PF00646"/>
    </source>
</evidence>
<evidence type="ECO:0000313" key="3">
    <source>
        <dbReference type="Proteomes" id="UP000070444"/>
    </source>
</evidence>
<sequence length="427" mass="51468">MNIKQFNEDQTVNWEHLPDTNTLLQYLCRKDLIELSKCCKRYRNQVERRILENLGLRQWCRKNWTICRDLEESRNYKKILKYMKTDLGSKLRFARRFTLNCKINYYFAKKFVKLLPNIKNLRLIEYRDEYDGDEEYYDDDDEKNLRFSERSLITILKGMKHLEHIELEEFSMNINQYRTKVQIFPKSLKSLKIYHKWGIYCYNDKLMIYDTVDSRYENLHFLSIGSNIMLQNLHYGMPSLQAVDIKTSGLDKTKLVEFLKSNPQLKKLNICSCYNEEIFNTIMSFKYLEYLRICTEYLRETGIEINNFSSNHSIKSLIIARYTPGSLTSQLANTCKNLEALEFEDYHNLNDFDWSKFERRNNFLKLSDYSVSVDAVKKIDASRLFNQVRFKLEYCNIRFFDNYIIDKLKNYKFTHSISNTFNFKLIN</sequence>
<evidence type="ECO:0000313" key="2">
    <source>
        <dbReference type="EMBL" id="KXN69800.1"/>
    </source>
</evidence>
<dbReference type="Gene3D" id="3.80.10.10">
    <property type="entry name" value="Ribonuclease Inhibitor"/>
    <property type="match status" value="1"/>
</dbReference>
<organism evidence="2 3">
    <name type="scientific">Conidiobolus coronatus (strain ATCC 28846 / CBS 209.66 / NRRL 28638)</name>
    <name type="common">Delacroixia coronata</name>
    <dbReference type="NCBI Taxonomy" id="796925"/>
    <lineage>
        <taxon>Eukaryota</taxon>
        <taxon>Fungi</taxon>
        <taxon>Fungi incertae sedis</taxon>
        <taxon>Zoopagomycota</taxon>
        <taxon>Entomophthoromycotina</taxon>
        <taxon>Entomophthoromycetes</taxon>
        <taxon>Entomophthorales</taxon>
        <taxon>Ancylistaceae</taxon>
        <taxon>Conidiobolus</taxon>
    </lineage>
</organism>
<keyword evidence="3" id="KW-1185">Reference proteome</keyword>
<dbReference type="Pfam" id="PF00646">
    <property type="entry name" value="F-box"/>
    <property type="match status" value="1"/>
</dbReference>
<gene>
    <name evidence="2" type="ORF">CONCODRAFT_7746</name>
</gene>
<protein>
    <recommendedName>
        <fullName evidence="1">F-box domain-containing protein</fullName>
    </recommendedName>
</protein>
<dbReference type="EMBL" id="KQ964523">
    <property type="protein sequence ID" value="KXN69800.1"/>
    <property type="molecule type" value="Genomic_DNA"/>
</dbReference>
<feature type="domain" description="F-box" evidence="1">
    <location>
        <begin position="23"/>
        <end position="49"/>
    </location>
</feature>
<dbReference type="Proteomes" id="UP000070444">
    <property type="component" value="Unassembled WGS sequence"/>
</dbReference>
<dbReference type="SUPFAM" id="SSF52047">
    <property type="entry name" value="RNI-like"/>
    <property type="match status" value="1"/>
</dbReference>
<dbReference type="InterPro" id="IPR001810">
    <property type="entry name" value="F-box_dom"/>
</dbReference>
<name>A0A137P447_CONC2</name>
<proteinExistence type="predicted"/>